<sequence>MRVKGGNMPALRRARKTVLERNTAVWVWQQERPVSIAEIAGQFFIPLYVARKVVHNLMRSADGLRCRLETARGINSAGHRGLVKYFSVQYVPEEYLPGGRRKTAARGLLNDAGFFTPEQQMSGE</sequence>
<gene>
    <name evidence="1" type="ORF">G0B47_23040</name>
</gene>
<comment type="caution">
    <text evidence="1">The sequence shown here is derived from an EMBL/GenBank/DDBJ whole genome shotgun (WGS) entry which is preliminary data.</text>
</comment>
<dbReference type="AlphaFoldDB" id="A0A701UZ70"/>
<protein>
    <recommendedName>
        <fullName evidence="2">Rrf2 family transcriptional regulator</fullName>
    </recommendedName>
</protein>
<reference evidence="1" key="1">
    <citation type="journal article" date="2018" name="Genome Biol.">
        <title>SKESA: strategic k-mer extension for scrupulous assemblies.</title>
        <authorList>
            <person name="Souvorov A."/>
            <person name="Agarwala R."/>
            <person name="Lipman D.J."/>
        </authorList>
    </citation>
    <scope>NUCLEOTIDE SEQUENCE</scope>
    <source>
        <strain evidence="1">3749-68</strain>
    </source>
</reference>
<organism evidence="1">
    <name type="scientific">Salmonella enterica subsp. salamae serovar 48:d:z6</name>
    <dbReference type="NCBI Taxonomy" id="1151170"/>
    <lineage>
        <taxon>Bacteria</taxon>
        <taxon>Pseudomonadati</taxon>
        <taxon>Pseudomonadota</taxon>
        <taxon>Gammaproteobacteria</taxon>
        <taxon>Enterobacterales</taxon>
        <taxon>Enterobacteriaceae</taxon>
        <taxon>Salmonella</taxon>
    </lineage>
</organism>
<dbReference type="InterPro" id="IPR036388">
    <property type="entry name" value="WH-like_DNA-bd_sf"/>
</dbReference>
<evidence type="ECO:0008006" key="2">
    <source>
        <dbReference type="Google" id="ProtNLM"/>
    </source>
</evidence>
<dbReference type="EMBL" id="DAAMGE010000039">
    <property type="protein sequence ID" value="HAC6544075.1"/>
    <property type="molecule type" value="Genomic_DNA"/>
</dbReference>
<evidence type="ECO:0000313" key="1">
    <source>
        <dbReference type="EMBL" id="HAC6544075.1"/>
    </source>
</evidence>
<accession>A0A701UZ70</accession>
<proteinExistence type="predicted"/>
<reference evidence="1" key="2">
    <citation type="submission" date="2018-07" db="EMBL/GenBank/DDBJ databases">
        <authorList>
            <consortium name="NCBI Pathogen Detection Project"/>
        </authorList>
    </citation>
    <scope>NUCLEOTIDE SEQUENCE</scope>
    <source>
        <strain evidence="1">3749-68</strain>
    </source>
</reference>
<dbReference type="Gene3D" id="1.10.10.10">
    <property type="entry name" value="Winged helix-like DNA-binding domain superfamily/Winged helix DNA-binding domain"/>
    <property type="match status" value="1"/>
</dbReference>
<name>A0A701UZ70_SALER</name>